<feature type="signal peptide" evidence="2">
    <location>
        <begin position="1"/>
        <end position="18"/>
    </location>
</feature>
<evidence type="ECO:0000313" key="4">
    <source>
        <dbReference type="Proteomes" id="UP000007015"/>
    </source>
</evidence>
<evidence type="ECO:0000313" key="3">
    <source>
        <dbReference type="EMBL" id="EAY93191.1"/>
    </source>
</evidence>
<dbReference type="HOGENOM" id="CLU_2675935_0_0_1"/>
<dbReference type="EMBL" id="CM000129">
    <property type="protein sequence ID" value="EAY93191.1"/>
    <property type="molecule type" value="Genomic_DNA"/>
</dbReference>
<feature type="chain" id="PRO_5002648115" evidence="2">
    <location>
        <begin position="19"/>
        <end position="79"/>
    </location>
</feature>
<evidence type="ECO:0000256" key="1">
    <source>
        <dbReference type="SAM" id="MobiDB-lite"/>
    </source>
</evidence>
<accession>A2XQT1</accession>
<keyword evidence="2" id="KW-0732">Signal</keyword>
<protein>
    <submittedName>
        <fullName evidence="3">Uncharacterized protein</fullName>
    </submittedName>
</protein>
<feature type="compositionally biased region" description="Basic and acidic residues" evidence="1">
    <location>
        <begin position="46"/>
        <end position="56"/>
    </location>
</feature>
<organism evidence="3 4">
    <name type="scientific">Oryza sativa subsp. indica</name>
    <name type="common">Rice</name>
    <dbReference type="NCBI Taxonomy" id="39946"/>
    <lineage>
        <taxon>Eukaryota</taxon>
        <taxon>Viridiplantae</taxon>
        <taxon>Streptophyta</taxon>
        <taxon>Embryophyta</taxon>
        <taxon>Tracheophyta</taxon>
        <taxon>Spermatophyta</taxon>
        <taxon>Magnoliopsida</taxon>
        <taxon>Liliopsida</taxon>
        <taxon>Poales</taxon>
        <taxon>Poaceae</taxon>
        <taxon>BOP clade</taxon>
        <taxon>Oryzoideae</taxon>
        <taxon>Oryzeae</taxon>
        <taxon>Oryzinae</taxon>
        <taxon>Oryza</taxon>
        <taxon>Oryza sativa</taxon>
    </lineage>
</organism>
<proteinExistence type="predicted"/>
<evidence type="ECO:0000256" key="2">
    <source>
        <dbReference type="SAM" id="SignalP"/>
    </source>
</evidence>
<reference evidence="3 4" key="1">
    <citation type="journal article" date="2005" name="PLoS Biol.">
        <title>The genomes of Oryza sativa: a history of duplications.</title>
        <authorList>
            <person name="Yu J."/>
            <person name="Wang J."/>
            <person name="Lin W."/>
            <person name="Li S."/>
            <person name="Li H."/>
            <person name="Zhou J."/>
            <person name="Ni P."/>
            <person name="Dong W."/>
            <person name="Hu S."/>
            <person name="Zeng C."/>
            <person name="Zhang J."/>
            <person name="Zhang Y."/>
            <person name="Li R."/>
            <person name="Xu Z."/>
            <person name="Li S."/>
            <person name="Li X."/>
            <person name="Zheng H."/>
            <person name="Cong L."/>
            <person name="Lin L."/>
            <person name="Yin J."/>
            <person name="Geng J."/>
            <person name="Li G."/>
            <person name="Shi J."/>
            <person name="Liu J."/>
            <person name="Lv H."/>
            <person name="Li J."/>
            <person name="Wang J."/>
            <person name="Deng Y."/>
            <person name="Ran L."/>
            <person name="Shi X."/>
            <person name="Wang X."/>
            <person name="Wu Q."/>
            <person name="Li C."/>
            <person name="Ren X."/>
            <person name="Wang J."/>
            <person name="Wang X."/>
            <person name="Li D."/>
            <person name="Liu D."/>
            <person name="Zhang X."/>
            <person name="Ji Z."/>
            <person name="Zhao W."/>
            <person name="Sun Y."/>
            <person name="Zhang Z."/>
            <person name="Bao J."/>
            <person name="Han Y."/>
            <person name="Dong L."/>
            <person name="Ji J."/>
            <person name="Chen P."/>
            <person name="Wu S."/>
            <person name="Liu J."/>
            <person name="Xiao Y."/>
            <person name="Bu D."/>
            <person name="Tan J."/>
            <person name="Yang L."/>
            <person name="Ye C."/>
            <person name="Zhang J."/>
            <person name="Xu J."/>
            <person name="Zhou Y."/>
            <person name="Yu Y."/>
            <person name="Zhang B."/>
            <person name="Zhuang S."/>
            <person name="Wei H."/>
            <person name="Liu B."/>
            <person name="Lei M."/>
            <person name="Yu H."/>
            <person name="Li Y."/>
            <person name="Xu H."/>
            <person name="Wei S."/>
            <person name="He X."/>
            <person name="Fang L."/>
            <person name="Zhang Z."/>
            <person name="Zhang Y."/>
            <person name="Huang X."/>
            <person name="Su Z."/>
            <person name="Tong W."/>
            <person name="Li J."/>
            <person name="Tong Z."/>
            <person name="Li S."/>
            <person name="Ye J."/>
            <person name="Wang L."/>
            <person name="Fang L."/>
            <person name="Lei T."/>
            <person name="Chen C."/>
            <person name="Chen H."/>
            <person name="Xu Z."/>
            <person name="Li H."/>
            <person name="Huang H."/>
            <person name="Zhang F."/>
            <person name="Xu H."/>
            <person name="Li N."/>
            <person name="Zhao C."/>
            <person name="Li S."/>
            <person name="Dong L."/>
            <person name="Huang Y."/>
            <person name="Li L."/>
            <person name="Xi Y."/>
            <person name="Qi Q."/>
            <person name="Li W."/>
            <person name="Zhang B."/>
            <person name="Hu W."/>
            <person name="Zhang Y."/>
            <person name="Tian X."/>
            <person name="Jiao Y."/>
            <person name="Liang X."/>
            <person name="Jin J."/>
            <person name="Gao L."/>
            <person name="Zheng W."/>
            <person name="Hao B."/>
            <person name="Liu S."/>
            <person name="Wang W."/>
            <person name="Yuan L."/>
            <person name="Cao M."/>
            <person name="McDermott J."/>
            <person name="Samudrala R."/>
            <person name="Wang J."/>
            <person name="Wong G.K."/>
            <person name="Yang H."/>
        </authorList>
    </citation>
    <scope>NUCLEOTIDE SEQUENCE [LARGE SCALE GENOMIC DNA]</scope>
    <source>
        <strain evidence="4">cv. 93-11</strain>
    </source>
</reference>
<dbReference type="Gramene" id="BGIOSGA015520-TA">
    <property type="protein sequence ID" value="BGIOSGA015520-PA"/>
    <property type="gene ID" value="BGIOSGA015520"/>
</dbReference>
<dbReference type="AlphaFoldDB" id="A2XQT1"/>
<dbReference type="OMA" id="MVMANAC"/>
<sequence length="79" mass="8303">MKLLPLLILAMVMANAFGAVTSRTAPVEEAPLAHSVVKTAEGTSIDNHHAIPRPEYDSWSSPGNMPGSGHDIGSQQAQP</sequence>
<name>A2XQT1_ORYSI</name>
<dbReference type="Proteomes" id="UP000007015">
    <property type="component" value="Chromosome 4"/>
</dbReference>
<keyword evidence="4" id="KW-1185">Reference proteome</keyword>
<gene>
    <name evidence="3" type="ORF">OsI_14997</name>
</gene>
<feature type="region of interest" description="Disordered" evidence="1">
    <location>
        <begin position="41"/>
        <end position="79"/>
    </location>
</feature>